<name>A0ACC2H2B4_DALPE</name>
<keyword evidence="2" id="KW-1185">Reference proteome</keyword>
<evidence type="ECO:0000313" key="1">
    <source>
        <dbReference type="EMBL" id="KAJ8009815.1"/>
    </source>
</evidence>
<protein>
    <submittedName>
        <fullName evidence="1">Uncharacterized protein</fullName>
    </submittedName>
</protein>
<comment type="caution">
    <text evidence="1">The sequence shown here is derived from an EMBL/GenBank/DDBJ whole genome shotgun (WGS) entry which is preliminary data.</text>
</comment>
<organism evidence="1 2">
    <name type="scientific">Dallia pectoralis</name>
    <name type="common">Alaska blackfish</name>
    <dbReference type="NCBI Taxonomy" id="75939"/>
    <lineage>
        <taxon>Eukaryota</taxon>
        <taxon>Metazoa</taxon>
        <taxon>Chordata</taxon>
        <taxon>Craniata</taxon>
        <taxon>Vertebrata</taxon>
        <taxon>Euteleostomi</taxon>
        <taxon>Actinopterygii</taxon>
        <taxon>Neopterygii</taxon>
        <taxon>Teleostei</taxon>
        <taxon>Protacanthopterygii</taxon>
        <taxon>Esociformes</taxon>
        <taxon>Umbridae</taxon>
        <taxon>Dallia</taxon>
    </lineage>
</organism>
<dbReference type="Proteomes" id="UP001157502">
    <property type="component" value="Chromosome 6"/>
</dbReference>
<evidence type="ECO:0000313" key="2">
    <source>
        <dbReference type="Proteomes" id="UP001157502"/>
    </source>
</evidence>
<sequence length="770" mass="85460">MSSAATGVSGKQLVRCEKELAEAALKDRGSSYGLENFRRVELCSRKRGQADSIDYERYGLIPVHRDVDSWVYVSEDPQLAIAIEEIVNTFSPALSLELLLYNALGSSSESATCLVRYLVNYYSSNQVCEHIKTTLRNMIRWTIFAGFVPCVFLPWKKLRVLGLGLSGKATVTNLVSANPAVHREAYRNRGSEDALSSEDRCNPRIRRRIVERRERHWRTGHAAPGELFGRGRDRQPEPCFRTLCDGLSPPDAAFEAVQEREAHERALPSVLDVQLDRLADTLKLLMSNSVPETLVFVVCKIIRDWVDRDFELRRDPVKETELKVATVALWGVMKTLEHGRCPVVPECRASTCLAFYDTETDLVTTAVDGVLYRHISMWDSCPSSGSDLSSLAKRAHPTVKSWATLFHKILQGLTMASTRHIYTSTGVDRSSLTHLADVMLSSRGEQQHAGLSVAGNAFGKPLLDNLSRFLASDQQPDMFGLNAAELPDVFLRSGVGTTVSEHKSASVSHSLSKMMASMISEGKEVLLVRQFLGEVTKHPRLALERLKSHCKDLGLLQIAKSVTKQLEQTICENGDTGADEAVTELGCNVKLVCNYPSSVSVAHLEETLSMWTNYWRSALSGFSQFNRRHNTIQYNNRDTVRELESGSPVHIFHCMLVSLVNTSGVTFADSLSGRKPDASLTVNDIMLTRGSLHPTAYGLLLANKLGLRPSDVKCEDEQEHDQERREPMSGLLLTTSPRNPDVSMPQVLPTGRPDSVGPAMTKEPLDFQSS</sequence>
<reference evidence="1" key="1">
    <citation type="submission" date="2021-05" db="EMBL/GenBank/DDBJ databases">
        <authorList>
            <person name="Pan Q."/>
            <person name="Jouanno E."/>
            <person name="Zahm M."/>
            <person name="Klopp C."/>
            <person name="Cabau C."/>
            <person name="Louis A."/>
            <person name="Berthelot C."/>
            <person name="Parey E."/>
            <person name="Roest Crollius H."/>
            <person name="Montfort J."/>
            <person name="Robinson-Rechavi M."/>
            <person name="Bouchez O."/>
            <person name="Lampietro C."/>
            <person name="Lopez Roques C."/>
            <person name="Donnadieu C."/>
            <person name="Postlethwait J."/>
            <person name="Bobe J."/>
            <person name="Dillon D."/>
            <person name="Chandos A."/>
            <person name="von Hippel F."/>
            <person name="Guiguen Y."/>
        </authorList>
    </citation>
    <scope>NUCLEOTIDE SEQUENCE</scope>
    <source>
        <strain evidence="1">YG-Jan2019</strain>
    </source>
</reference>
<gene>
    <name evidence="1" type="ORF">DPEC_G00068120</name>
</gene>
<proteinExistence type="predicted"/>
<accession>A0ACC2H2B4</accession>
<dbReference type="EMBL" id="CM055733">
    <property type="protein sequence ID" value="KAJ8009815.1"/>
    <property type="molecule type" value="Genomic_DNA"/>
</dbReference>